<dbReference type="InterPro" id="IPR053157">
    <property type="entry name" value="Sterol_Uptake_Regulator"/>
</dbReference>
<evidence type="ECO:0000313" key="2">
    <source>
        <dbReference type="Proteomes" id="UP001201262"/>
    </source>
</evidence>
<evidence type="ECO:0000313" key="1">
    <source>
        <dbReference type="EMBL" id="KAH8701605.1"/>
    </source>
</evidence>
<dbReference type="GO" id="GO:0001228">
    <property type="term" value="F:DNA-binding transcription activator activity, RNA polymerase II-specific"/>
    <property type="evidence" value="ECO:0007669"/>
    <property type="project" value="TreeGrafter"/>
</dbReference>
<dbReference type="RefSeq" id="XP_046074981.1">
    <property type="nucleotide sequence ID" value="XM_046213683.1"/>
</dbReference>
<keyword evidence="2" id="KW-1185">Reference proteome</keyword>
<name>A0AAD4KWH9_9EURO</name>
<dbReference type="PANTHER" id="PTHR47784:SF5">
    <property type="entry name" value="STEROL UPTAKE CONTROL PROTEIN 2"/>
    <property type="match status" value="1"/>
</dbReference>
<dbReference type="AlphaFoldDB" id="A0AAD4KWH9"/>
<comment type="caution">
    <text evidence="1">The sequence shown here is derived from an EMBL/GenBank/DDBJ whole genome shotgun (WGS) entry which is preliminary data.</text>
</comment>
<evidence type="ECO:0008006" key="3">
    <source>
        <dbReference type="Google" id="ProtNLM"/>
    </source>
</evidence>
<protein>
    <recommendedName>
        <fullName evidence="3">Transcription factor domain-containing protein</fullName>
    </recommendedName>
</protein>
<dbReference type="PANTHER" id="PTHR47784">
    <property type="entry name" value="STEROL UPTAKE CONTROL PROTEIN 2"/>
    <property type="match status" value="1"/>
</dbReference>
<proteinExistence type="predicted"/>
<reference evidence="1" key="1">
    <citation type="submission" date="2021-12" db="EMBL/GenBank/DDBJ databases">
        <title>Convergent genome expansion in fungi linked to evolution of root-endophyte symbiosis.</title>
        <authorList>
            <consortium name="DOE Joint Genome Institute"/>
            <person name="Ke Y.-H."/>
            <person name="Bonito G."/>
            <person name="Liao H.-L."/>
            <person name="Looney B."/>
            <person name="Rojas-Flechas A."/>
            <person name="Nash J."/>
            <person name="Hameed K."/>
            <person name="Schadt C."/>
            <person name="Martin F."/>
            <person name="Crous P.W."/>
            <person name="Miettinen O."/>
            <person name="Magnuson J.K."/>
            <person name="Labbe J."/>
            <person name="Jacobson D."/>
            <person name="Doktycz M.J."/>
            <person name="Veneault-Fourrey C."/>
            <person name="Kuo A."/>
            <person name="Mondo S."/>
            <person name="Calhoun S."/>
            <person name="Riley R."/>
            <person name="Ohm R."/>
            <person name="LaButti K."/>
            <person name="Andreopoulos B."/>
            <person name="Pangilinan J."/>
            <person name="Nolan M."/>
            <person name="Tritt A."/>
            <person name="Clum A."/>
            <person name="Lipzen A."/>
            <person name="Daum C."/>
            <person name="Barry K."/>
            <person name="Grigoriev I.V."/>
            <person name="Vilgalys R."/>
        </authorList>
    </citation>
    <scope>NUCLEOTIDE SEQUENCE</scope>
    <source>
        <strain evidence="1">PMI_201</strain>
    </source>
</reference>
<organism evidence="1 2">
    <name type="scientific">Talaromyces proteolyticus</name>
    <dbReference type="NCBI Taxonomy" id="1131652"/>
    <lineage>
        <taxon>Eukaryota</taxon>
        <taxon>Fungi</taxon>
        <taxon>Dikarya</taxon>
        <taxon>Ascomycota</taxon>
        <taxon>Pezizomycotina</taxon>
        <taxon>Eurotiomycetes</taxon>
        <taxon>Eurotiomycetidae</taxon>
        <taxon>Eurotiales</taxon>
        <taxon>Trichocomaceae</taxon>
        <taxon>Talaromyces</taxon>
        <taxon>Talaromyces sect. Bacilispori</taxon>
    </lineage>
</organism>
<dbReference type="EMBL" id="JAJTJA010000003">
    <property type="protein sequence ID" value="KAH8701605.1"/>
    <property type="molecule type" value="Genomic_DNA"/>
</dbReference>
<accession>A0AAD4KWH9</accession>
<dbReference type="GeneID" id="70243970"/>
<dbReference type="Proteomes" id="UP001201262">
    <property type="component" value="Unassembled WGS sequence"/>
</dbReference>
<sequence length="353" mass="39970">MEQLFAIDIPSMTAEHSFLGHGVLAIASCHLSCLTSDESSKAKYTAQGAGYMNTGIPLYSQVVQKPTQHNTGALFAFACIIVLYTFFSSNQEYEEILMSYSSAEHYMSHQYPDPQLTARLTGLVVRLCDSIQGIFRVFWKCQQWVLSSPLLPAVQRHNTQRPTERQVLWARVEDQELAKLERLWTDGDDIHMVDDSDGVTGTVTPNRWQQALSGALLALRMTAMMVTQLVILDEDTQQDDPNSFSKAIPAVNPMETLHRIHRSLSDGRLEDMPSAFTWYVTLSSDFCQLLQEGDFHAMVLLAHYAIIMDRACSRKWWVGNIPSHFVATARLVLGRERESWIQWPLSVVRGVNR</sequence>
<gene>
    <name evidence="1" type="ORF">BGW36DRAFT_355759</name>
</gene>